<reference evidence="1 3" key="1">
    <citation type="submission" date="2024-04" db="EMBL/GenBank/DDBJ databases">
        <title>Genome assembly C_amara_ONT_v2.</title>
        <authorList>
            <person name="Yant L."/>
            <person name="Moore C."/>
            <person name="Slenker M."/>
        </authorList>
    </citation>
    <scope>NUCLEOTIDE SEQUENCE [LARGE SCALE GENOMIC DNA]</scope>
    <source>
        <tissue evidence="1">Leaf</tissue>
    </source>
</reference>
<dbReference type="AlphaFoldDB" id="A0ABD0ZKD2"/>
<evidence type="ECO:0000313" key="1">
    <source>
        <dbReference type="EMBL" id="KAL1194963.1"/>
    </source>
</evidence>
<dbReference type="EMBL" id="JBANAX010000326">
    <property type="protein sequence ID" value="KAL1213942.1"/>
    <property type="molecule type" value="Genomic_DNA"/>
</dbReference>
<dbReference type="EMBL" id="JBANAX010000739">
    <property type="protein sequence ID" value="KAL1194963.1"/>
    <property type="molecule type" value="Genomic_DNA"/>
</dbReference>
<sequence length="84" mass="9229">MAVDSPVRLVIAAMFVLTATRMVCGYEGTVLTLKRMIPPSHEINLTQLRAFDSARHGRFLQSPVRGAFNFPVERDAANLLLSAA</sequence>
<keyword evidence="3" id="KW-1185">Reference proteome</keyword>
<evidence type="ECO:0000313" key="2">
    <source>
        <dbReference type="EMBL" id="KAL1213942.1"/>
    </source>
</evidence>
<accession>A0ABD0ZKD2</accession>
<evidence type="ECO:0000313" key="3">
    <source>
        <dbReference type="Proteomes" id="UP001558713"/>
    </source>
</evidence>
<gene>
    <name evidence="2" type="ORF">V5N11_002517</name>
    <name evidence="1" type="ORF">V5N11_030495</name>
</gene>
<name>A0ABD0ZKD2_CARAN</name>
<dbReference type="Proteomes" id="UP001558713">
    <property type="component" value="Unassembled WGS sequence"/>
</dbReference>
<protein>
    <submittedName>
        <fullName evidence="1">Uncharacterized protein</fullName>
    </submittedName>
</protein>
<comment type="caution">
    <text evidence="1">The sequence shown here is derived from an EMBL/GenBank/DDBJ whole genome shotgun (WGS) entry which is preliminary data.</text>
</comment>
<organism evidence="1 3">
    <name type="scientific">Cardamine amara subsp. amara</name>
    <dbReference type="NCBI Taxonomy" id="228776"/>
    <lineage>
        <taxon>Eukaryota</taxon>
        <taxon>Viridiplantae</taxon>
        <taxon>Streptophyta</taxon>
        <taxon>Embryophyta</taxon>
        <taxon>Tracheophyta</taxon>
        <taxon>Spermatophyta</taxon>
        <taxon>Magnoliopsida</taxon>
        <taxon>eudicotyledons</taxon>
        <taxon>Gunneridae</taxon>
        <taxon>Pentapetalae</taxon>
        <taxon>rosids</taxon>
        <taxon>malvids</taxon>
        <taxon>Brassicales</taxon>
        <taxon>Brassicaceae</taxon>
        <taxon>Cardamineae</taxon>
        <taxon>Cardamine</taxon>
    </lineage>
</organism>
<proteinExistence type="predicted"/>